<accession>A0A0D2H9S8</accession>
<dbReference type="OrthoDB" id="10268090at2759"/>
<dbReference type="Gene3D" id="3.30.360.10">
    <property type="entry name" value="Dihydrodipicolinate Reductase, domain 2"/>
    <property type="match status" value="1"/>
</dbReference>
<dbReference type="GeneID" id="27711687"/>
<dbReference type="PANTHER" id="PTHR43796:SF2">
    <property type="entry name" value="CARBOXYNORSPERMIDINE SYNTHASE"/>
    <property type="match status" value="1"/>
</dbReference>
<evidence type="ECO:0000259" key="1">
    <source>
        <dbReference type="Pfam" id="PF03435"/>
    </source>
</evidence>
<dbReference type="VEuPathDB" id="FungiDB:Z520_05941"/>
<proteinExistence type="predicted"/>
<dbReference type="EMBL" id="KN848071">
    <property type="protein sequence ID" value="KIX98640.1"/>
    <property type="molecule type" value="Genomic_DNA"/>
</dbReference>
<name>A0A0D2H9S8_9EURO</name>
<dbReference type="SUPFAM" id="SSF51735">
    <property type="entry name" value="NAD(P)-binding Rossmann-fold domains"/>
    <property type="match status" value="1"/>
</dbReference>
<feature type="domain" description="Saccharopine dehydrogenase NADP binding" evidence="1">
    <location>
        <begin position="8"/>
        <end position="128"/>
    </location>
</feature>
<keyword evidence="3" id="KW-1185">Reference proteome</keyword>
<dbReference type="AlphaFoldDB" id="A0A0D2H9S8"/>
<dbReference type="STRING" id="1442371.A0A0D2H9S8"/>
<dbReference type="Proteomes" id="UP000053411">
    <property type="component" value="Unassembled WGS sequence"/>
</dbReference>
<gene>
    <name evidence="2" type="ORF">Z520_05941</name>
</gene>
<sequence>MIQSSKQVVFIGAAGEMCRVAINLFAKASAAPLLLADINETTLERVASELPEGRATTRKLDLFDPTALREIVQGAALVVLGAGPYARTSMPVLEACLEARVPYLDYDDDVESTQAALELNEKAKSLGVPCYLGCGASPGMSNIMVMDAVKGLDTVDNIDLCWWVGDERGAGTGKAVIEHFLHITAGPCLTWENGKPVVHESFVETGYAPLIPGHGETLLHETAHPEPVTLPRLFPNATRIRCLGGVDPVPFQGLGRGLGTAVRTGRIPMSTAVDFIFGLMNEPPSAEGFSAAMGFLKEQYRGGDISVKELLQLGSHAVETVAPWRYGFAGMFDQVREGKVSTLELLSFLINSARGKTVPIRSGLLARVTGTRNGAPVVSMRRIPTTGKDAFLGKSMGAVTGASTAAFMLLAMDPENKKRAGVLCPEDWAEPQSFYEALERIGCPAKDIVESL</sequence>
<dbReference type="InterPro" id="IPR036291">
    <property type="entry name" value="NAD(P)-bd_dom_sf"/>
</dbReference>
<dbReference type="RefSeq" id="XP_016632763.1">
    <property type="nucleotide sequence ID" value="XM_016776444.1"/>
</dbReference>
<evidence type="ECO:0000313" key="2">
    <source>
        <dbReference type="EMBL" id="KIX98640.1"/>
    </source>
</evidence>
<dbReference type="Pfam" id="PF03435">
    <property type="entry name" value="Sacchrp_dh_NADP"/>
    <property type="match status" value="1"/>
</dbReference>
<dbReference type="Gene3D" id="3.40.50.720">
    <property type="entry name" value="NAD(P)-binding Rossmann-like Domain"/>
    <property type="match status" value="1"/>
</dbReference>
<dbReference type="PANTHER" id="PTHR43796">
    <property type="entry name" value="CARBOXYNORSPERMIDINE SYNTHASE"/>
    <property type="match status" value="1"/>
</dbReference>
<evidence type="ECO:0000313" key="3">
    <source>
        <dbReference type="Proteomes" id="UP000053411"/>
    </source>
</evidence>
<protein>
    <recommendedName>
        <fullName evidence="1">Saccharopine dehydrogenase NADP binding domain-containing protein</fullName>
    </recommendedName>
</protein>
<reference evidence="2 3" key="1">
    <citation type="submission" date="2015-01" db="EMBL/GenBank/DDBJ databases">
        <title>The Genome Sequence of Fonsecaea multimorphosa CBS 102226.</title>
        <authorList>
            <consortium name="The Broad Institute Genomics Platform"/>
            <person name="Cuomo C."/>
            <person name="de Hoog S."/>
            <person name="Gorbushina A."/>
            <person name="Stielow B."/>
            <person name="Teixiera M."/>
            <person name="Abouelleil A."/>
            <person name="Chapman S.B."/>
            <person name="Priest M."/>
            <person name="Young S.K."/>
            <person name="Wortman J."/>
            <person name="Nusbaum C."/>
            <person name="Birren B."/>
        </authorList>
    </citation>
    <scope>NUCLEOTIDE SEQUENCE [LARGE SCALE GENOMIC DNA]</scope>
    <source>
        <strain evidence="2 3">CBS 102226</strain>
    </source>
</reference>
<dbReference type="InterPro" id="IPR005097">
    <property type="entry name" value="Sacchrp_dh_NADP-bd"/>
</dbReference>
<organism evidence="2 3">
    <name type="scientific">Fonsecaea multimorphosa CBS 102226</name>
    <dbReference type="NCBI Taxonomy" id="1442371"/>
    <lineage>
        <taxon>Eukaryota</taxon>
        <taxon>Fungi</taxon>
        <taxon>Dikarya</taxon>
        <taxon>Ascomycota</taxon>
        <taxon>Pezizomycotina</taxon>
        <taxon>Eurotiomycetes</taxon>
        <taxon>Chaetothyriomycetidae</taxon>
        <taxon>Chaetothyriales</taxon>
        <taxon>Herpotrichiellaceae</taxon>
        <taxon>Fonsecaea</taxon>
    </lineage>
</organism>